<evidence type="ECO:0000313" key="2">
    <source>
        <dbReference type="EMBL" id="AEV19050.1"/>
    </source>
</evidence>
<evidence type="ECO:0000313" key="3">
    <source>
        <dbReference type="Proteomes" id="UP000005636"/>
    </source>
</evidence>
<organism evidence="2 3">
    <name type="scientific">Geobacillus thermoleovorans CCB_US3_UF5</name>
    <dbReference type="NCBI Taxonomy" id="1111068"/>
    <lineage>
        <taxon>Bacteria</taxon>
        <taxon>Bacillati</taxon>
        <taxon>Bacillota</taxon>
        <taxon>Bacilli</taxon>
        <taxon>Bacillales</taxon>
        <taxon>Anoxybacillaceae</taxon>
        <taxon>Geobacillus</taxon>
        <taxon>Geobacillus thermoleovorans group</taxon>
    </lineage>
</organism>
<dbReference type="EMBL" id="CP003125">
    <property type="protein sequence ID" value="AEV19050.1"/>
    <property type="molecule type" value="Genomic_DNA"/>
</dbReference>
<proteinExistence type="predicted"/>
<dbReference type="Proteomes" id="UP000005636">
    <property type="component" value="Chromosome"/>
</dbReference>
<reference evidence="2 3" key="1">
    <citation type="submission" date="2011-11" db="EMBL/GenBank/DDBJ databases">
        <title>Complete genome sequence of thermophilic Geobacillus thermoleovorans CCB_US3_UF5.</title>
        <authorList>
            <person name="Muhd Sakaff M.K.L."/>
            <person name="Abdul Rahman A.Y."/>
            <person name="Saito J.A."/>
            <person name="Hou S."/>
            <person name="Alam M."/>
        </authorList>
    </citation>
    <scope>NUCLEOTIDE SEQUENCE [LARGE SCALE GENOMIC DNA]</scope>
    <source>
        <strain evidence="2 3">CCB_US3_UF5</strain>
    </source>
</reference>
<accession>A0ABM5MHA6</accession>
<keyword evidence="3" id="KW-1185">Reference proteome</keyword>
<feature type="compositionally biased region" description="Basic residues" evidence="1">
    <location>
        <begin position="31"/>
        <end position="46"/>
    </location>
</feature>
<gene>
    <name evidence="2" type="ORF">GTCCBUS3UF5_17380</name>
</gene>
<sequence length="46" mass="5351">MAGTFSPPFARLLSFFIVQPNRKIIHENGKKRTPVQTKNRRRPDEA</sequence>
<protein>
    <submittedName>
        <fullName evidence="2">Uncharacterized protein</fullName>
    </submittedName>
</protein>
<name>A0ABM5MHA6_GEOTH</name>
<evidence type="ECO:0000256" key="1">
    <source>
        <dbReference type="SAM" id="MobiDB-lite"/>
    </source>
</evidence>
<feature type="region of interest" description="Disordered" evidence="1">
    <location>
        <begin position="26"/>
        <end position="46"/>
    </location>
</feature>